<dbReference type="Proteomes" id="UP001165124">
    <property type="component" value="Unassembled WGS sequence"/>
</dbReference>
<accession>A0A9W6PYD9</accession>
<reference evidence="1" key="1">
    <citation type="submission" date="2023-02" db="EMBL/GenBank/DDBJ databases">
        <title>Actinomadura rubrobrunea NBRC 14622.</title>
        <authorList>
            <person name="Ichikawa N."/>
            <person name="Sato H."/>
            <person name="Tonouchi N."/>
        </authorList>
    </citation>
    <scope>NUCLEOTIDE SEQUENCE</scope>
    <source>
        <strain evidence="1">NBRC 14622</strain>
    </source>
</reference>
<evidence type="ECO:0000313" key="1">
    <source>
        <dbReference type="EMBL" id="GLW66674.1"/>
    </source>
</evidence>
<keyword evidence="2" id="KW-1185">Reference proteome</keyword>
<organism evidence="1 2">
    <name type="scientific">Actinomadura rubrobrunea</name>
    <dbReference type="NCBI Taxonomy" id="115335"/>
    <lineage>
        <taxon>Bacteria</taxon>
        <taxon>Bacillati</taxon>
        <taxon>Actinomycetota</taxon>
        <taxon>Actinomycetes</taxon>
        <taxon>Streptosporangiales</taxon>
        <taxon>Thermomonosporaceae</taxon>
        <taxon>Actinomadura</taxon>
    </lineage>
</organism>
<evidence type="ECO:0000313" key="2">
    <source>
        <dbReference type="Proteomes" id="UP001165124"/>
    </source>
</evidence>
<comment type="caution">
    <text evidence="1">The sequence shown here is derived from an EMBL/GenBank/DDBJ whole genome shotgun (WGS) entry which is preliminary data.</text>
</comment>
<dbReference type="AlphaFoldDB" id="A0A9W6PYD9"/>
<name>A0A9W6PYD9_9ACTN</name>
<dbReference type="RefSeq" id="WP_067907961.1">
    <property type="nucleotide sequence ID" value="NZ_BSRZ01000016.1"/>
</dbReference>
<gene>
    <name evidence="1" type="ORF">Arub01_49180</name>
</gene>
<dbReference type="EMBL" id="BSRZ01000016">
    <property type="protein sequence ID" value="GLW66674.1"/>
    <property type="molecule type" value="Genomic_DNA"/>
</dbReference>
<sequence length="190" mass="20498">MNEHELRAELVRLLRDGITEPAPTAVDGERGLVPLALDVDGDVAVISFLRHQNGAPGGCFIEGVTFHKRDGEWIELGGGGSWAPDEPLARRPAAELGGHLIRYATGRAVRNANRLFPWGAKWVNQAKLRASSEVARIRVGTRLLDVPAHGHVVVVWTARRDPVVEALAHDGTVLQTLDLGPRLAPLATTA</sequence>
<protein>
    <submittedName>
        <fullName evidence="1">Uncharacterized protein</fullName>
    </submittedName>
</protein>
<proteinExistence type="predicted"/>